<keyword evidence="1" id="KW-0472">Membrane</keyword>
<reference evidence="2 3" key="1">
    <citation type="submission" date="2019-05" db="EMBL/GenBank/DDBJ databases">
        <title>Genomes sequences of two Nocardia cyriacigeorgica environmental isolates, type strains Nocardia asteroides ATCC 19247 and Nocardia cyriacigeorgica DSM 44484.</title>
        <authorList>
            <person name="Vautrin F."/>
            <person name="Bergeron E."/>
            <person name="Dubost A."/>
            <person name="Abrouk D."/>
            <person name="Rodriguez Nava V."/>
            <person name="Pujic P."/>
        </authorList>
    </citation>
    <scope>NUCLEOTIDE SEQUENCE [LARGE SCALE GENOMIC DNA]</scope>
    <source>
        <strain evidence="2 3">EML 446</strain>
    </source>
</reference>
<sequence>MTSSSAGGARWRPWAGRAIGLCVLIAGGLYGCGRAADHAVDRMMVVDAEESVRPELIREATEYGGWVLPDGAEVLLVQREIIRDRNYRIAVTTNPADLALMLEHSRFPAVLTRDYPPFTIKTIAGPPLESSPRVEHGQEAWFTSSSGKVMIREVTVDVRDADTRFVHIEFRGV</sequence>
<dbReference type="RefSeq" id="WP_138453304.1">
    <property type="nucleotide sequence ID" value="NZ_VBUT01000025.1"/>
</dbReference>
<organism evidence="2 3">
    <name type="scientific">Nocardia cyriacigeorgica</name>
    <dbReference type="NCBI Taxonomy" id="135487"/>
    <lineage>
        <taxon>Bacteria</taxon>
        <taxon>Bacillati</taxon>
        <taxon>Actinomycetota</taxon>
        <taxon>Actinomycetes</taxon>
        <taxon>Mycobacteriales</taxon>
        <taxon>Nocardiaceae</taxon>
        <taxon>Nocardia</taxon>
    </lineage>
</organism>
<dbReference type="Proteomes" id="UP000306378">
    <property type="component" value="Unassembled WGS sequence"/>
</dbReference>
<gene>
    <name evidence="2" type="ORF">FEK34_29755</name>
</gene>
<keyword evidence="1" id="KW-1133">Transmembrane helix</keyword>
<dbReference type="EMBL" id="VBUT01000025">
    <property type="protein sequence ID" value="TLF71862.1"/>
    <property type="molecule type" value="Genomic_DNA"/>
</dbReference>
<protein>
    <submittedName>
        <fullName evidence="2">Uncharacterized protein</fullName>
    </submittedName>
</protein>
<dbReference type="AlphaFoldDB" id="A0A5R8N839"/>
<name>A0A5R8N839_9NOCA</name>
<evidence type="ECO:0000256" key="1">
    <source>
        <dbReference type="SAM" id="Phobius"/>
    </source>
</evidence>
<keyword evidence="1" id="KW-0812">Transmembrane</keyword>
<evidence type="ECO:0000313" key="3">
    <source>
        <dbReference type="Proteomes" id="UP000306378"/>
    </source>
</evidence>
<feature type="transmembrane region" description="Helical" evidence="1">
    <location>
        <begin position="14"/>
        <end position="33"/>
    </location>
</feature>
<evidence type="ECO:0000313" key="2">
    <source>
        <dbReference type="EMBL" id="TLF71862.1"/>
    </source>
</evidence>
<accession>A0A5R8N839</accession>
<comment type="caution">
    <text evidence="2">The sequence shown here is derived from an EMBL/GenBank/DDBJ whole genome shotgun (WGS) entry which is preliminary data.</text>
</comment>
<proteinExistence type="predicted"/>